<evidence type="ECO:0000256" key="2">
    <source>
        <dbReference type="ARBA" id="ARBA00009142"/>
    </source>
</evidence>
<comment type="caution">
    <text evidence="7">The sequence shown here is derived from an EMBL/GenBank/DDBJ whole genome shotgun (WGS) entry which is preliminary data.</text>
</comment>
<dbReference type="EMBL" id="BMLB01000001">
    <property type="protein sequence ID" value="GGK58200.1"/>
    <property type="molecule type" value="Genomic_DNA"/>
</dbReference>
<feature type="transmembrane region" description="Helical" evidence="6">
    <location>
        <begin position="207"/>
        <end position="227"/>
    </location>
</feature>
<keyword evidence="3 6" id="KW-0812">Transmembrane</keyword>
<comment type="subcellular location">
    <subcellularLocation>
        <location evidence="6">Cell membrane</location>
        <topology evidence="6">Multi-pass membrane protein</topology>
    </subcellularLocation>
    <subcellularLocation>
        <location evidence="1">Membrane</location>
        <topology evidence="1">Multi-pass membrane protein</topology>
    </subcellularLocation>
</comment>
<keyword evidence="8" id="KW-1185">Reference proteome</keyword>
<name>A0ABQ2F6Q5_9MICO</name>
<evidence type="ECO:0000256" key="6">
    <source>
        <dbReference type="RuleBase" id="RU363041"/>
    </source>
</evidence>
<accession>A0ABQ2F6Q5</accession>
<evidence type="ECO:0000256" key="5">
    <source>
        <dbReference type="ARBA" id="ARBA00023136"/>
    </source>
</evidence>
<evidence type="ECO:0000256" key="4">
    <source>
        <dbReference type="ARBA" id="ARBA00022989"/>
    </source>
</evidence>
<dbReference type="RefSeq" id="WP_022920908.1">
    <property type="nucleotide sequence ID" value="NZ_BMLB01000001.1"/>
</dbReference>
<keyword evidence="6" id="KW-1003">Cell membrane</keyword>
<dbReference type="PANTHER" id="PTHR43701">
    <property type="entry name" value="MEMBRANE TRANSPORTER PROTEIN MJ0441-RELATED"/>
    <property type="match status" value="1"/>
</dbReference>
<reference evidence="8" key="1">
    <citation type="journal article" date="2019" name="Int. J. Syst. Evol. Microbiol.">
        <title>The Global Catalogue of Microorganisms (GCM) 10K type strain sequencing project: providing services to taxonomists for standard genome sequencing and annotation.</title>
        <authorList>
            <consortium name="The Broad Institute Genomics Platform"/>
            <consortium name="The Broad Institute Genome Sequencing Center for Infectious Disease"/>
            <person name="Wu L."/>
            <person name="Ma J."/>
        </authorList>
    </citation>
    <scope>NUCLEOTIDE SEQUENCE [LARGE SCALE GENOMIC DNA]</scope>
    <source>
        <strain evidence="8">CGMCC 1.5362</strain>
    </source>
</reference>
<proteinExistence type="inferred from homology"/>
<evidence type="ECO:0000313" key="8">
    <source>
        <dbReference type="Proteomes" id="UP000662111"/>
    </source>
</evidence>
<evidence type="ECO:0000256" key="1">
    <source>
        <dbReference type="ARBA" id="ARBA00004141"/>
    </source>
</evidence>
<dbReference type="PANTHER" id="PTHR43701:SF12">
    <property type="entry name" value="MEMBRANE TRANSPORTER PROTEIN YTNM-RELATED"/>
    <property type="match status" value="1"/>
</dbReference>
<feature type="transmembrane region" description="Helical" evidence="6">
    <location>
        <begin position="234"/>
        <end position="257"/>
    </location>
</feature>
<protein>
    <recommendedName>
        <fullName evidence="6">Probable membrane transporter protein</fullName>
    </recommendedName>
</protein>
<evidence type="ECO:0000256" key="3">
    <source>
        <dbReference type="ARBA" id="ARBA00022692"/>
    </source>
</evidence>
<feature type="transmembrane region" description="Helical" evidence="6">
    <location>
        <begin position="29"/>
        <end position="51"/>
    </location>
</feature>
<evidence type="ECO:0000313" key="7">
    <source>
        <dbReference type="EMBL" id="GGK58200.1"/>
    </source>
</evidence>
<keyword evidence="5 6" id="KW-0472">Membrane</keyword>
<keyword evidence="4 6" id="KW-1133">Transmembrane helix</keyword>
<gene>
    <name evidence="7" type="ORF">GCM10011509_03270</name>
</gene>
<dbReference type="Pfam" id="PF01925">
    <property type="entry name" value="TauE"/>
    <property type="match status" value="1"/>
</dbReference>
<dbReference type="InterPro" id="IPR051598">
    <property type="entry name" value="TSUP/Inactive_protease-like"/>
</dbReference>
<dbReference type="Proteomes" id="UP000662111">
    <property type="component" value="Unassembled WGS sequence"/>
</dbReference>
<sequence>MTTLLLIALAGFGAQLVDGSLGMGYGVTSASLLLATGLTPALVSASVNLAQLGTTLASGASHWRAGNVDWTIVRRLALPGGLGGLLGATLLTSLPATVARPVMAVLLLLLGVAVVVRFLTRPPAAVAGATAWARRRRFLGPLGLVGGIVNATGGGGWGPVVTSTLLTTGPASPRRVIGSVSASELVVTVCASVGFLVGLGLSGLHAGTILALMAGGVLAAPAAALLAGRMPPEVLGVAVGVMIVNLNLGPVLAVAGAGELAGVALRLAVLAVSLLLVAGVVSRRLLRARRAAPSAAPEPADTVLR</sequence>
<comment type="similarity">
    <text evidence="2 6">Belongs to the 4-toluene sulfonate uptake permease (TSUP) (TC 2.A.102) family.</text>
</comment>
<dbReference type="InterPro" id="IPR002781">
    <property type="entry name" value="TM_pro_TauE-like"/>
</dbReference>
<feature type="transmembrane region" description="Helical" evidence="6">
    <location>
        <begin position="98"/>
        <end position="119"/>
    </location>
</feature>
<organism evidence="7 8">
    <name type="scientific">Ornithinimicrobium pekingense</name>
    <dbReference type="NCBI Taxonomy" id="384677"/>
    <lineage>
        <taxon>Bacteria</taxon>
        <taxon>Bacillati</taxon>
        <taxon>Actinomycetota</taxon>
        <taxon>Actinomycetes</taxon>
        <taxon>Micrococcales</taxon>
        <taxon>Ornithinimicrobiaceae</taxon>
        <taxon>Ornithinimicrobium</taxon>
    </lineage>
</organism>
<feature type="transmembrane region" description="Helical" evidence="6">
    <location>
        <begin position="263"/>
        <end position="281"/>
    </location>
</feature>